<dbReference type="GO" id="GO:0030659">
    <property type="term" value="C:cytoplasmic vesicle membrane"/>
    <property type="evidence" value="ECO:0007669"/>
    <property type="project" value="UniProtKB-SubCell"/>
</dbReference>
<feature type="compositionally biased region" description="Polar residues" evidence="9">
    <location>
        <begin position="123"/>
        <end position="135"/>
    </location>
</feature>
<feature type="compositionally biased region" description="Acidic residues" evidence="9">
    <location>
        <begin position="311"/>
        <end position="334"/>
    </location>
</feature>
<keyword evidence="13" id="KW-1185">Reference proteome</keyword>
<sequence length="846" mass="93713">MPATDNTSNSRRSLNAQMKKFEQRNQCINEEGGDLQPVRNKLYYSSFSRVSGNNNGNKFTDRIGHSSRSVPRALSVNIPIEVKPASNLSISDSIDDPDDGEADDLAAEEDDEQDTELSDHLSPPSNYSRSQNPNRQRVAASLGQTIIQSLQYPPSLSLITSIRSAYGLFQPRLSSSRMECIDSISETTRLNMPRKRRRQQEQQQQWSMYDNAERTSSEWIAGWSCLSMIQGVGLLAMPYACFYAGWLSLPAIVVITLISCYTGHLVGDCLYDVPAKTSHGIGHSSRSVPRALSVNIPIEVKPASNLSISDSIDDPDDGEADDLAAEEDDEQDTELSDHLSPPSNYSRSQNPNRQRVAASLGQTIIQSLQYPPSLSLITSIRSAYGLFQPRLSSSRMECIDSISETTRLNMPRKRRRQQEQQQQWSMYDNAERTSSEWIAGWSCLSMIQGVGLLAMPYACFYAGWLSLPAIVVITLISCYTGHLVGDCLYDVPAKASHGLTEWQMKRNRIRSTLASIANDVIPCGGSRFTSLVIFADMFGACVLYLLLVGQSAASLFGPLLNLQWSVEHWTVLASCLALPLIMFPRMNTIAWFSITAMIGLHCCVLIGITFCALEVHGSFSDGIYLPPPMLNCLPISLTIFVFSFCAHAALPGIEGSLRRPEQYPRILKISFGISGTVKVVFGIFGSLVLRSHVTESIADSMGNRPGLHTAMNVCVIITMLFCLPLFFYILGEQIDISVSTFVRRGFLSNRMCLSIYTIWFIATRLACFTSILLVAVLVPRFAAIISFIGAISGSLLELIFPCIFHLYLFWSHLGVWSKLLHIMIASFGTCMSVIGVIASMNKMLYE</sequence>
<keyword evidence="4 10" id="KW-0812">Transmembrane</keyword>
<dbReference type="PANTHER" id="PTHR22950">
    <property type="entry name" value="AMINO ACID TRANSPORTER"/>
    <property type="match status" value="1"/>
</dbReference>
<evidence type="ECO:0000256" key="2">
    <source>
        <dbReference type="ARBA" id="ARBA00008066"/>
    </source>
</evidence>
<feature type="compositionally biased region" description="Polar residues" evidence="9">
    <location>
        <begin position="341"/>
        <end position="353"/>
    </location>
</feature>
<feature type="transmembrane region" description="Helical" evidence="10">
    <location>
        <begin position="219"/>
        <end position="240"/>
    </location>
</feature>
<keyword evidence="8" id="KW-0968">Cytoplasmic vesicle</keyword>
<accession>A0A8T0DN80</accession>
<evidence type="ECO:0000256" key="3">
    <source>
        <dbReference type="ARBA" id="ARBA00022448"/>
    </source>
</evidence>
<keyword evidence="5" id="KW-0532">Neurotransmitter transport</keyword>
<comment type="caution">
    <text evidence="12">The sequence shown here is derived from an EMBL/GenBank/DDBJ whole genome shotgun (WGS) entry which is preliminary data.</text>
</comment>
<evidence type="ECO:0000256" key="8">
    <source>
        <dbReference type="ARBA" id="ARBA00023329"/>
    </source>
</evidence>
<gene>
    <name evidence="12" type="ORF">P879_07456</name>
</gene>
<feature type="transmembrane region" description="Helical" evidence="10">
    <location>
        <begin position="819"/>
        <end position="840"/>
    </location>
</feature>
<evidence type="ECO:0000256" key="7">
    <source>
        <dbReference type="ARBA" id="ARBA00023136"/>
    </source>
</evidence>
<feature type="transmembrane region" description="Helical" evidence="10">
    <location>
        <begin position="437"/>
        <end position="458"/>
    </location>
</feature>
<feature type="transmembrane region" description="Helical" evidence="10">
    <location>
        <begin position="566"/>
        <end position="583"/>
    </location>
</feature>
<feature type="domain" description="Amino acid transporter transmembrane" evidence="11">
    <location>
        <begin position="433"/>
        <end position="843"/>
    </location>
</feature>
<keyword evidence="7 10" id="KW-0472">Membrane</keyword>
<feature type="transmembrane region" description="Helical" evidence="10">
    <location>
        <begin position="246"/>
        <end position="266"/>
    </location>
</feature>
<feature type="transmembrane region" description="Helical" evidence="10">
    <location>
        <begin position="709"/>
        <end position="730"/>
    </location>
</feature>
<feature type="region of interest" description="Disordered" evidence="9">
    <location>
        <begin position="88"/>
        <end position="138"/>
    </location>
</feature>
<evidence type="ECO:0000313" key="13">
    <source>
        <dbReference type="Proteomes" id="UP000699462"/>
    </source>
</evidence>
<feature type="transmembrane region" description="Helical" evidence="10">
    <location>
        <begin position="464"/>
        <end position="484"/>
    </location>
</feature>
<reference evidence="12 13" key="1">
    <citation type="submission" date="2019-07" db="EMBL/GenBank/DDBJ databases">
        <title>Annotation for the trematode Paragonimus westermani.</title>
        <authorList>
            <person name="Choi Y.-J."/>
        </authorList>
    </citation>
    <scope>NUCLEOTIDE SEQUENCE [LARGE SCALE GENOMIC DNA]</scope>
    <source>
        <strain evidence="12">180907_Pwestermani</strain>
    </source>
</reference>
<name>A0A8T0DN80_9TREM</name>
<evidence type="ECO:0000259" key="11">
    <source>
        <dbReference type="Pfam" id="PF01490"/>
    </source>
</evidence>
<evidence type="ECO:0000256" key="9">
    <source>
        <dbReference type="SAM" id="MobiDB-lite"/>
    </source>
</evidence>
<dbReference type="AlphaFoldDB" id="A0A8T0DN80"/>
<feature type="region of interest" description="Disordered" evidence="9">
    <location>
        <begin position="306"/>
        <end position="356"/>
    </location>
</feature>
<proteinExistence type="inferred from homology"/>
<dbReference type="OrthoDB" id="6021076at2759"/>
<protein>
    <recommendedName>
        <fullName evidence="11">Amino acid transporter transmembrane domain-containing protein</fullName>
    </recommendedName>
</protein>
<dbReference type="InterPro" id="IPR013057">
    <property type="entry name" value="AA_transpt_TM"/>
</dbReference>
<evidence type="ECO:0000256" key="1">
    <source>
        <dbReference type="ARBA" id="ARBA00004439"/>
    </source>
</evidence>
<feature type="transmembrane region" description="Helical" evidence="10">
    <location>
        <begin position="669"/>
        <end position="689"/>
    </location>
</feature>
<evidence type="ECO:0000313" key="12">
    <source>
        <dbReference type="EMBL" id="KAF8568171.1"/>
    </source>
</evidence>
<feature type="transmembrane region" description="Helical" evidence="10">
    <location>
        <begin position="635"/>
        <end position="657"/>
    </location>
</feature>
<comment type="similarity">
    <text evidence="2">Belongs to the amino acid/polyamine transporter 2 family.</text>
</comment>
<evidence type="ECO:0000256" key="4">
    <source>
        <dbReference type="ARBA" id="ARBA00022692"/>
    </source>
</evidence>
<dbReference type="Pfam" id="PF01490">
    <property type="entry name" value="Aa_trans"/>
    <property type="match status" value="2"/>
</dbReference>
<dbReference type="Proteomes" id="UP000699462">
    <property type="component" value="Unassembled WGS sequence"/>
</dbReference>
<keyword evidence="3" id="KW-0813">Transport</keyword>
<feature type="compositionally biased region" description="Acidic residues" evidence="9">
    <location>
        <begin position="93"/>
        <end position="116"/>
    </location>
</feature>
<feature type="transmembrane region" description="Helical" evidence="10">
    <location>
        <begin position="751"/>
        <end position="778"/>
    </location>
</feature>
<dbReference type="GO" id="GO:0015179">
    <property type="term" value="F:L-amino acid transmembrane transporter activity"/>
    <property type="evidence" value="ECO:0007669"/>
    <property type="project" value="TreeGrafter"/>
</dbReference>
<keyword evidence="6 10" id="KW-1133">Transmembrane helix</keyword>
<dbReference type="PANTHER" id="PTHR22950:SF689">
    <property type="entry name" value="VESICULAR INHIBITORY AMINO ACID TRANSPORTER"/>
    <property type="match status" value="1"/>
</dbReference>
<feature type="domain" description="Amino acid transporter transmembrane" evidence="11">
    <location>
        <begin position="215"/>
        <end position="279"/>
    </location>
</feature>
<dbReference type="EMBL" id="JTDF01003050">
    <property type="protein sequence ID" value="KAF8568171.1"/>
    <property type="molecule type" value="Genomic_DNA"/>
</dbReference>
<evidence type="ECO:0000256" key="5">
    <source>
        <dbReference type="ARBA" id="ARBA00022775"/>
    </source>
</evidence>
<dbReference type="GO" id="GO:0005774">
    <property type="term" value="C:vacuolar membrane"/>
    <property type="evidence" value="ECO:0007669"/>
    <property type="project" value="TreeGrafter"/>
</dbReference>
<organism evidence="12 13">
    <name type="scientific">Paragonimus westermani</name>
    <dbReference type="NCBI Taxonomy" id="34504"/>
    <lineage>
        <taxon>Eukaryota</taxon>
        <taxon>Metazoa</taxon>
        <taxon>Spiralia</taxon>
        <taxon>Lophotrochozoa</taxon>
        <taxon>Platyhelminthes</taxon>
        <taxon>Trematoda</taxon>
        <taxon>Digenea</taxon>
        <taxon>Plagiorchiida</taxon>
        <taxon>Troglotremata</taxon>
        <taxon>Troglotrematidae</taxon>
        <taxon>Paragonimus</taxon>
    </lineage>
</organism>
<dbReference type="GO" id="GO:0006836">
    <property type="term" value="P:neurotransmitter transport"/>
    <property type="evidence" value="ECO:0007669"/>
    <property type="project" value="UniProtKB-KW"/>
</dbReference>
<feature type="transmembrane region" description="Helical" evidence="10">
    <location>
        <begin position="784"/>
        <end position="807"/>
    </location>
</feature>
<feature type="transmembrane region" description="Helical" evidence="10">
    <location>
        <begin position="528"/>
        <end position="546"/>
    </location>
</feature>
<feature type="transmembrane region" description="Helical" evidence="10">
    <location>
        <begin position="590"/>
        <end position="615"/>
    </location>
</feature>
<comment type="subcellular location">
    <subcellularLocation>
        <location evidence="1">Cytoplasmic vesicle membrane</location>
        <topology evidence="1">Multi-pass membrane protein</topology>
    </subcellularLocation>
</comment>
<evidence type="ECO:0000256" key="6">
    <source>
        <dbReference type="ARBA" id="ARBA00022989"/>
    </source>
</evidence>
<evidence type="ECO:0000256" key="10">
    <source>
        <dbReference type="SAM" id="Phobius"/>
    </source>
</evidence>